<dbReference type="SUPFAM" id="SSF53383">
    <property type="entry name" value="PLP-dependent transferases"/>
    <property type="match status" value="1"/>
</dbReference>
<gene>
    <name evidence="6" type="ORF">JCM7686_pAMI1p077</name>
</gene>
<keyword evidence="3" id="KW-0808">Transferase</keyword>
<accession>S5YGS1</accession>
<evidence type="ECO:0000259" key="5">
    <source>
        <dbReference type="Pfam" id="PF00155"/>
    </source>
</evidence>
<dbReference type="InterPro" id="IPR015424">
    <property type="entry name" value="PyrdxlP-dep_Trfase"/>
</dbReference>
<evidence type="ECO:0000256" key="4">
    <source>
        <dbReference type="ARBA" id="ARBA00022898"/>
    </source>
</evidence>
<dbReference type="PANTHER" id="PTHR42790">
    <property type="entry name" value="AMINOTRANSFERASE"/>
    <property type="match status" value="1"/>
</dbReference>
<sequence length="278" mass="31085">MVLVEQPSYFPILAILRRRALQVVDIHSDPVTGIDSGAFRALLETHPIRVALLMTTNHFPTGVTYSPAQMEKLVSIAAARDVIIVENDMFGDLSYDDASRITLKHFDASDNVVQIGSFEFTLPPEYGYGWIACGRHKRQLLVTHYMNGHRLRDGFIQRGIADYLAGRSYDRLLRKLNQKLGDRMRQGIAILSQHLPADCRPRQPAGGFMCWLELPSSTNMAQLSGALFEAGISVLPGPLFSLGDQKGNYAALNFSFPWTEQNLNKIEQLARIITRGEP</sequence>
<dbReference type="Pfam" id="PF00155">
    <property type="entry name" value="Aminotran_1_2"/>
    <property type="match status" value="1"/>
</dbReference>
<evidence type="ECO:0000313" key="6">
    <source>
        <dbReference type="EMBL" id="AGT10663.1"/>
    </source>
</evidence>
<dbReference type="Gene3D" id="3.40.640.10">
    <property type="entry name" value="Type I PLP-dependent aspartate aminotransferase-like (Major domain)"/>
    <property type="match status" value="1"/>
</dbReference>
<dbReference type="GO" id="GO:0030170">
    <property type="term" value="F:pyridoxal phosphate binding"/>
    <property type="evidence" value="ECO:0007669"/>
    <property type="project" value="InterPro"/>
</dbReference>
<dbReference type="PANTHER" id="PTHR42790:SF9">
    <property type="entry name" value="GNTR FAMILY REGULATORY PROTEIN"/>
    <property type="match status" value="1"/>
</dbReference>
<dbReference type="InterPro" id="IPR050859">
    <property type="entry name" value="Class-I_PLP-dep_aminotransf"/>
</dbReference>
<dbReference type="HOGENOM" id="CLU_017584_18_0_5"/>
<reference evidence="6 7" key="1">
    <citation type="journal article" date="2014" name="BMC Genomics">
        <title>Architecture and functions of a multipartite genome of the methylotrophic bacterium Paracoccus aminophilus JCM 7686, containing primary and secondary chromids.</title>
        <authorList>
            <person name="Dziewit L."/>
            <person name="Czarnecki J."/>
            <person name="Wibberg D."/>
            <person name="Radlinska M."/>
            <person name="Mrozek P."/>
            <person name="Szymczak M."/>
            <person name="Schluter A."/>
            <person name="Puhler A."/>
            <person name="Bartosik D."/>
        </authorList>
    </citation>
    <scope>NUCLEOTIDE SEQUENCE [LARGE SCALE GENOMIC DNA]</scope>
    <source>
        <strain evidence="6">JCM 7686</strain>
        <plasmid evidence="7">Plasmid pAMI1</plasmid>
    </source>
</reference>
<dbReference type="KEGG" id="pami:JCM7686_pAMI1p077"/>
<geneLocation type="plasmid" evidence="6 7">
    <name>pAMI1</name>
</geneLocation>
<keyword evidence="4" id="KW-0663">Pyridoxal phosphate</keyword>
<evidence type="ECO:0000256" key="3">
    <source>
        <dbReference type="ARBA" id="ARBA00022679"/>
    </source>
</evidence>
<keyword evidence="6" id="KW-0614">Plasmid</keyword>
<evidence type="ECO:0000256" key="1">
    <source>
        <dbReference type="ARBA" id="ARBA00001933"/>
    </source>
</evidence>
<dbReference type="GO" id="GO:1901605">
    <property type="term" value="P:alpha-amino acid metabolic process"/>
    <property type="evidence" value="ECO:0007669"/>
    <property type="project" value="TreeGrafter"/>
</dbReference>
<dbReference type="AlphaFoldDB" id="S5YGS1"/>
<organism evidence="6 7">
    <name type="scientific">Paracoccus aminophilus JCM 7686</name>
    <dbReference type="NCBI Taxonomy" id="1367847"/>
    <lineage>
        <taxon>Bacteria</taxon>
        <taxon>Pseudomonadati</taxon>
        <taxon>Pseudomonadota</taxon>
        <taxon>Alphaproteobacteria</taxon>
        <taxon>Rhodobacterales</taxon>
        <taxon>Paracoccaceae</taxon>
        <taxon>Paracoccus</taxon>
    </lineage>
</organism>
<dbReference type="PATRIC" id="fig|1367847.3.peg.3591"/>
<keyword evidence="7" id="KW-1185">Reference proteome</keyword>
<proteinExistence type="predicted"/>
<dbReference type="CDD" id="cd00609">
    <property type="entry name" value="AAT_like"/>
    <property type="match status" value="1"/>
</dbReference>
<protein>
    <submittedName>
        <fullName evidence="6">Transcriptional regulator, GntR family</fullName>
    </submittedName>
</protein>
<name>S5YGS1_PARAH</name>
<evidence type="ECO:0000256" key="2">
    <source>
        <dbReference type="ARBA" id="ARBA00022576"/>
    </source>
</evidence>
<feature type="domain" description="Aminotransferase class I/classII large" evidence="5">
    <location>
        <begin position="2"/>
        <end position="241"/>
    </location>
</feature>
<comment type="cofactor">
    <cofactor evidence="1">
        <name>pyridoxal 5'-phosphate</name>
        <dbReference type="ChEBI" id="CHEBI:597326"/>
    </cofactor>
</comment>
<dbReference type="Proteomes" id="UP000015480">
    <property type="component" value="Plasmid pAMI1"/>
</dbReference>
<dbReference type="EMBL" id="CP006651">
    <property type="protein sequence ID" value="AGT10663.1"/>
    <property type="molecule type" value="Genomic_DNA"/>
</dbReference>
<dbReference type="InterPro" id="IPR004839">
    <property type="entry name" value="Aminotransferase_I/II_large"/>
</dbReference>
<dbReference type="GO" id="GO:0008483">
    <property type="term" value="F:transaminase activity"/>
    <property type="evidence" value="ECO:0007669"/>
    <property type="project" value="UniProtKB-KW"/>
</dbReference>
<dbReference type="InterPro" id="IPR015421">
    <property type="entry name" value="PyrdxlP-dep_Trfase_major"/>
</dbReference>
<keyword evidence="2" id="KW-0032">Aminotransferase</keyword>
<evidence type="ECO:0000313" key="7">
    <source>
        <dbReference type="Proteomes" id="UP000015480"/>
    </source>
</evidence>